<dbReference type="PANTHER" id="PTHR34661">
    <property type="entry name" value="INCREASED DNA METHYLATION 3"/>
    <property type="match status" value="1"/>
</dbReference>
<evidence type="ECO:0000313" key="2">
    <source>
        <dbReference type="Proteomes" id="UP000594263"/>
    </source>
</evidence>
<dbReference type="FunFam" id="2.60.40.790:FF:000049">
    <property type="entry name" value="Increased DNA methylation 3"/>
    <property type="match status" value="1"/>
</dbReference>
<name>A0A7N0R8B5_KALFE</name>
<dbReference type="Gramene" id="Kaladp0001s0078.1.v1.1">
    <property type="protein sequence ID" value="Kaladp0001s0078.1.v1.1"/>
    <property type="gene ID" value="Kaladp0001s0078.v1.1"/>
</dbReference>
<dbReference type="GO" id="GO:0005634">
    <property type="term" value="C:nucleus"/>
    <property type="evidence" value="ECO:0007669"/>
    <property type="project" value="TreeGrafter"/>
</dbReference>
<dbReference type="PANTHER" id="PTHR34661:SF1">
    <property type="entry name" value="INCREASED DNA METHYLATION 3"/>
    <property type="match status" value="1"/>
</dbReference>
<evidence type="ECO:0000313" key="1">
    <source>
        <dbReference type="EnsemblPlants" id="Kaladp0001s0078.1.v1.1"/>
    </source>
</evidence>
<keyword evidence="2" id="KW-1185">Reference proteome</keyword>
<organism evidence="1 2">
    <name type="scientific">Kalanchoe fedtschenkoi</name>
    <name type="common">Lavender scallops</name>
    <name type="synonym">South American air plant</name>
    <dbReference type="NCBI Taxonomy" id="63787"/>
    <lineage>
        <taxon>Eukaryota</taxon>
        <taxon>Viridiplantae</taxon>
        <taxon>Streptophyta</taxon>
        <taxon>Embryophyta</taxon>
        <taxon>Tracheophyta</taxon>
        <taxon>Spermatophyta</taxon>
        <taxon>Magnoliopsida</taxon>
        <taxon>eudicotyledons</taxon>
        <taxon>Gunneridae</taxon>
        <taxon>Pentapetalae</taxon>
        <taxon>Saxifragales</taxon>
        <taxon>Crassulaceae</taxon>
        <taxon>Kalanchoe</taxon>
    </lineage>
</organism>
<protein>
    <submittedName>
        <fullName evidence="1">Uncharacterized protein</fullName>
    </submittedName>
</protein>
<reference evidence="1" key="1">
    <citation type="submission" date="2021-01" db="UniProtKB">
        <authorList>
            <consortium name="EnsemblPlants"/>
        </authorList>
    </citation>
    <scope>IDENTIFICATION</scope>
</reference>
<dbReference type="InterPro" id="IPR039321">
    <property type="entry name" value="IDM2/3-like"/>
</dbReference>
<sequence>MPQHKAHHKTMIQASITDQHFMLNFILSNYVGPDIESESFRRSAAQRIAEGLPLYTANDLGSSFVSISQMESLYYYVMRNAHPSLIVSQNLLHMYIRGNLLLPRSGLPEDCEQFTSHFPSSIHEQTSYPGSLNIVKGIVLIDDPAISFMPREDLEKFKALSGASTLKLDVDDFLRYHHEYVKKCDNKEELSESGHRALVVSEETRKSPWSDSGEMQALPCLQGQQDVKSEAFMEPLDWDKPCILPLLTTPSVESGESKASIILTGTAKKGRAGPPIGVVDIGVSKVAYFFQVALPGVRRGQLSCDVESNGKVHIRGMSTTGEETIMRQSCVYQMDYHHLTPPGPFTLSFSLPGPVDPRLFSPKFRDDGILEAVIVKLGALTDHMVHLNS</sequence>
<dbReference type="Proteomes" id="UP000594263">
    <property type="component" value="Unplaced"/>
</dbReference>
<proteinExistence type="predicted"/>
<dbReference type="CDD" id="cd06464">
    <property type="entry name" value="ACD_sHsps-like"/>
    <property type="match status" value="1"/>
</dbReference>
<dbReference type="OMA" id="DLHEQIW"/>
<dbReference type="AlphaFoldDB" id="A0A7N0R8B5"/>
<accession>A0A7N0R8B5</accession>
<dbReference type="Gene3D" id="2.60.40.790">
    <property type="match status" value="1"/>
</dbReference>
<dbReference type="EnsemblPlants" id="Kaladp0001s0078.1.v1.1">
    <property type="protein sequence ID" value="Kaladp0001s0078.1.v1.1"/>
    <property type="gene ID" value="Kaladp0001s0078.v1.1"/>
</dbReference>
<dbReference type="InterPro" id="IPR008978">
    <property type="entry name" value="HSP20-like_chaperone"/>
</dbReference>